<evidence type="ECO:0000313" key="7">
    <source>
        <dbReference type="Proteomes" id="UP000273001"/>
    </source>
</evidence>
<dbReference type="SMART" id="SM00849">
    <property type="entry name" value="Lactamase_B"/>
    <property type="match status" value="1"/>
</dbReference>
<proteinExistence type="predicted"/>
<dbReference type="Pfam" id="PF00753">
    <property type="entry name" value="Lactamase_B"/>
    <property type="match status" value="1"/>
</dbReference>
<dbReference type="InterPro" id="IPR051453">
    <property type="entry name" value="MBL_Glyoxalase_II"/>
</dbReference>
<gene>
    <name evidence="6" type="ORF">D5R93_09650</name>
</gene>
<reference evidence="6 7" key="1">
    <citation type="submission" date="2018-09" db="EMBL/GenBank/DDBJ databases">
        <authorList>
            <person name="Li J."/>
        </authorList>
    </citation>
    <scope>NUCLEOTIDE SEQUENCE [LARGE SCALE GENOMIC DNA]</scope>
    <source>
        <strain evidence="6 7">2129</strain>
    </source>
</reference>
<dbReference type="InterPro" id="IPR001279">
    <property type="entry name" value="Metallo-B-lactamas"/>
</dbReference>
<name>A0ABN5PRE4_9ACTO</name>
<comment type="cofactor">
    <cofactor evidence="1">
        <name>Zn(2+)</name>
        <dbReference type="ChEBI" id="CHEBI:29105"/>
    </cofactor>
</comment>
<organism evidence="6 7">
    <name type="scientific">Actinomyces lilanjuaniae</name>
    <dbReference type="NCBI Taxonomy" id="2321394"/>
    <lineage>
        <taxon>Bacteria</taxon>
        <taxon>Bacillati</taxon>
        <taxon>Actinomycetota</taxon>
        <taxon>Actinomycetes</taxon>
        <taxon>Actinomycetales</taxon>
        <taxon>Actinomycetaceae</taxon>
        <taxon>Actinomyces</taxon>
    </lineage>
</organism>
<dbReference type="Proteomes" id="UP000273001">
    <property type="component" value="Chromosome"/>
</dbReference>
<keyword evidence="7" id="KW-1185">Reference proteome</keyword>
<evidence type="ECO:0000256" key="1">
    <source>
        <dbReference type="ARBA" id="ARBA00001947"/>
    </source>
</evidence>
<dbReference type="SUPFAM" id="SSF56281">
    <property type="entry name" value="Metallo-hydrolase/oxidoreductase"/>
    <property type="match status" value="1"/>
</dbReference>
<dbReference type="InterPro" id="IPR036866">
    <property type="entry name" value="RibonucZ/Hydroxyglut_hydro"/>
</dbReference>
<evidence type="ECO:0000256" key="3">
    <source>
        <dbReference type="ARBA" id="ARBA00022801"/>
    </source>
</evidence>
<evidence type="ECO:0000313" key="6">
    <source>
        <dbReference type="EMBL" id="AYD90946.1"/>
    </source>
</evidence>
<keyword evidence="4" id="KW-0862">Zinc</keyword>
<dbReference type="PANTHER" id="PTHR46233:SF3">
    <property type="entry name" value="HYDROXYACYLGLUTATHIONE HYDROLASE GLOC"/>
    <property type="match status" value="1"/>
</dbReference>
<keyword evidence="2" id="KW-0479">Metal-binding</keyword>
<dbReference type="EMBL" id="CP032514">
    <property type="protein sequence ID" value="AYD90946.1"/>
    <property type="molecule type" value="Genomic_DNA"/>
</dbReference>
<evidence type="ECO:0000259" key="5">
    <source>
        <dbReference type="SMART" id="SM00849"/>
    </source>
</evidence>
<dbReference type="CDD" id="cd06262">
    <property type="entry name" value="metallo-hydrolase-like_MBL-fold"/>
    <property type="match status" value="1"/>
</dbReference>
<dbReference type="Gene3D" id="3.60.15.10">
    <property type="entry name" value="Ribonuclease Z/Hydroxyacylglutathione hydrolase-like"/>
    <property type="match status" value="1"/>
</dbReference>
<keyword evidence="3" id="KW-0378">Hydrolase</keyword>
<sequence length="225" mass="23698">MRAPGVRAAVSVSVHPLRAQGVFATYGYFVVEEETGRAVLVDPGAQAQLFLAAVAEHGWTVEVIALTHGHFDHVGAVEELRDALGVPAVAHVESQRYLADTYLNLSARHGLDVRVRDVGTFDDGEHVALAAAPGAAPGVELEVLHVPGHTDDSCAFYCEQAGVVLVGDTVYEGGPGLTIFPTGDARRLRESLETRLLGLPGQTVLLSGHSAPTTVARLRRALGLG</sequence>
<protein>
    <submittedName>
        <fullName evidence="6">MBL fold metallo-hydrolase</fullName>
    </submittedName>
</protein>
<feature type="domain" description="Metallo-beta-lactamase" evidence="5">
    <location>
        <begin position="24"/>
        <end position="209"/>
    </location>
</feature>
<evidence type="ECO:0000256" key="2">
    <source>
        <dbReference type="ARBA" id="ARBA00022723"/>
    </source>
</evidence>
<accession>A0ABN5PRE4</accession>
<dbReference type="PANTHER" id="PTHR46233">
    <property type="entry name" value="HYDROXYACYLGLUTATHIONE HYDROLASE GLOC"/>
    <property type="match status" value="1"/>
</dbReference>
<evidence type="ECO:0000256" key="4">
    <source>
        <dbReference type="ARBA" id="ARBA00022833"/>
    </source>
</evidence>